<dbReference type="AlphaFoldDB" id="A0A8S9PWQ6"/>
<gene>
    <name evidence="2" type="ORF">F2Q69_00047574</name>
</gene>
<proteinExistence type="predicted"/>
<protein>
    <submittedName>
        <fullName evidence="2">Uncharacterized protein</fullName>
    </submittedName>
</protein>
<reference evidence="2" key="1">
    <citation type="submission" date="2019-12" db="EMBL/GenBank/DDBJ databases">
        <title>Genome sequencing and annotation of Brassica cretica.</title>
        <authorList>
            <person name="Studholme D.J."/>
            <person name="Sarris P."/>
        </authorList>
    </citation>
    <scope>NUCLEOTIDE SEQUENCE</scope>
    <source>
        <strain evidence="2">PFS-109/04</strain>
        <tissue evidence="2">Leaf</tissue>
    </source>
</reference>
<dbReference type="Proteomes" id="UP000712600">
    <property type="component" value="Unassembled WGS sequence"/>
</dbReference>
<accession>A0A8S9PWQ6</accession>
<feature type="region of interest" description="Disordered" evidence="1">
    <location>
        <begin position="66"/>
        <end position="116"/>
    </location>
</feature>
<name>A0A8S9PWQ6_BRACR</name>
<organism evidence="2 3">
    <name type="scientific">Brassica cretica</name>
    <name type="common">Mustard</name>
    <dbReference type="NCBI Taxonomy" id="69181"/>
    <lineage>
        <taxon>Eukaryota</taxon>
        <taxon>Viridiplantae</taxon>
        <taxon>Streptophyta</taxon>
        <taxon>Embryophyta</taxon>
        <taxon>Tracheophyta</taxon>
        <taxon>Spermatophyta</taxon>
        <taxon>Magnoliopsida</taxon>
        <taxon>eudicotyledons</taxon>
        <taxon>Gunneridae</taxon>
        <taxon>Pentapetalae</taxon>
        <taxon>rosids</taxon>
        <taxon>malvids</taxon>
        <taxon>Brassicales</taxon>
        <taxon>Brassicaceae</taxon>
        <taxon>Brassiceae</taxon>
        <taxon>Brassica</taxon>
    </lineage>
</organism>
<comment type="caution">
    <text evidence="2">The sequence shown here is derived from an EMBL/GenBank/DDBJ whole genome shotgun (WGS) entry which is preliminary data.</text>
</comment>
<evidence type="ECO:0000313" key="2">
    <source>
        <dbReference type="EMBL" id="KAF3525748.1"/>
    </source>
</evidence>
<dbReference type="EMBL" id="QGKX02001347">
    <property type="protein sequence ID" value="KAF3525748.1"/>
    <property type="molecule type" value="Genomic_DNA"/>
</dbReference>
<evidence type="ECO:0000313" key="3">
    <source>
        <dbReference type="Proteomes" id="UP000712600"/>
    </source>
</evidence>
<evidence type="ECO:0000256" key="1">
    <source>
        <dbReference type="SAM" id="MobiDB-lite"/>
    </source>
</evidence>
<sequence>MFVGAEPLGVFAGATTHRDIAKLVIIVRSPNEAIATDHAAIGVWTKPLEPPEVSPLRACELYAPPLSPPSSVAGPPPNRCRITTGPPPRRRRTTASPPLNHRQTTAGLKPDHRRLP</sequence>